<comment type="similarity">
    <text evidence="2">Belongs to the YkuD family.</text>
</comment>
<dbReference type="GO" id="GO:0018104">
    <property type="term" value="P:peptidoglycan-protein cross-linking"/>
    <property type="evidence" value="ECO:0007669"/>
    <property type="project" value="TreeGrafter"/>
</dbReference>
<accession>A0A6J4TJ19</accession>
<feature type="domain" description="L,D-TPase catalytic" evidence="9">
    <location>
        <begin position="91"/>
        <end position="199"/>
    </location>
</feature>
<dbReference type="GO" id="GO:0016740">
    <property type="term" value="F:transferase activity"/>
    <property type="evidence" value="ECO:0007669"/>
    <property type="project" value="UniProtKB-KW"/>
</dbReference>
<keyword evidence="8" id="KW-0732">Signal</keyword>
<feature type="active site" description="Nucleophile" evidence="7">
    <location>
        <position position="175"/>
    </location>
</feature>
<dbReference type="CDD" id="cd16913">
    <property type="entry name" value="YkuD_like"/>
    <property type="match status" value="1"/>
</dbReference>
<sequence length="203" mass="22096">MRIVAYLAMLLAALLTASFVAQRTGGEPVPSKAAKPAEYSKARVVLTAEQRRQAVKLAGFVQPPLSLLRVERPMKYGDFLWNEDGVPPGPISVRVDLRTQLLSVLRAGHEIGTAVVLYGADTKETPIGSFPVLWKGKNHRSSLYDAPMPYTLRLTGDGVAIHGSEVRWGAATHGCIGVPTEFARHLYEEVRLGDPVRIVRSAA</sequence>
<proteinExistence type="inferred from homology"/>
<evidence type="ECO:0000256" key="3">
    <source>
        <dbReference type="ARBA" id="ARBA00022679"/>
    </source>
</evidence>
<dbReference type="GO" id="GO:0071555">
    <property type="term" value="P:cell wall organization"/>
    <property type="evidence" value="ECO:0007669"/>
    <property type="project" value="UniProtKB-UniRule"/>
</dbReference>
<dbReference type="Pfam" id="PF03734">
    <property type="entry name" value="YkuD"/>
    <property type="match status" value="1"/>
</dbReference>
<dbReference type="AlphaFoldDB" id="A0A6J4TJ19"/>
<dbReference type="GO" id="GO:0005576">
    <property type="term" value="C:extracellular region"/>
    <property type="evidence" value="ECO:0007669"/>
    <property type="project" value="TreeGrafter"/>
</dbReference>
<evidence type="ECO:0000256" key="4">
    <source>
        <dbReference type="ARBA" id="ARBA00022960"/>
    </source>
</evidence>
<protein>
    <recommendedName>
        <fullName evidence="9">L,D-TPase catalytic domain-containing protein</fullName>
    </recommendedName>
</protein>
<evidence type="ECO:0000256" key="1">
    <source>
        <dbReference type="ARBA" id="ARBA00004752"/>
    </source>
</evidence>
<dbReference type="GO" id="GO:0008360">
    <property type="term" value="P:regulation of cell shape"/>
    <property type="evidence" value="ECO:0007669"/>
    <property type="project" value="UniProtKB-UniRule"/>
</dbReference>
<dbReference type="InterPro" id="IPR038063">
    <property type="entry name" value="Transpep_catalytic_dom"/>
</dbReference>
<feature type="chain" id="PRO_5026647604" description="L,D-TPase catalytic domain-containing protein" evidence="8">
    <location>
        <begin position="24"/>
        <end position="203"/>
    </location>
</feature>
<keyword evidence="5 7" id="KW-0573">Peptidoglycan synthesis</keyword>
<dbReference type="InterPro" id="IPR050979">
    <property type="entry name" value="LD-transpeptidase"/>
</dbReference>
<evidence type="ECO:0000256" key="2">
    <source>
        <dbReference type="ARBA" id="ARBA00005992"/>
    </source>
</evidence>
<evidence type="ECO:0000256" key="8">
    <source>
        <dbReference type="SAM" id="SignalP"/>
    </source>
</evidence>
<evidence type="ECO:0000313" key="10">
    <source>
        <dbReference type="EMBL" id="CAA9524634.1"/>
    </source>
</evidence>
<dbReference type="PANTHER" id="PTHR30582">
    <property type="entry name" value="L,D-TRANSPEPTIDASE"/>
    <property type="match status" value="1"/>
</dbReference>
<keyword evidence="4 7" id="KW-0133">Cell shape</keyword>
<keyword evidence="6 7" id="KW-0961">Cell wall biogenesis/degradation</keyword>
<dbReference type="PANTHER" id="PTHR30582:SF2">
    <property type="entry name" value="L,D-TRANSPEPTIDASE YCIB-RELATED"/>
    <property type="match status" value="1"/>
</dbReference>
<comment type="pathway">
    <text evidence="1 7">Cell wall biogenesis; peptidoglycan biosynthesis.</text>
</comment>
<name>A0A6J4TJ19_9SPHN</name>
<evidence type="ECO:0000256" key="6">
    <source>
        <dbReference type="ARBA" id="ARBA00023316"/>
    </source>
</evidence>
<feature type="signal peptide" evidence="8">
    <location>
        <begin position="1"/>
        <end position="23"/>
    </location>
</feature>
<dbReference type="Gene3D" id="2.40.440.10">
    <property type="entry name" value="L,D-transpeptidase catalytic domain-like"/>
    <property type="match status" value="1"/>
</dbReference>
<dbReference type="GO" id="GO:0071972">
    <property type="term" value="F:peptidoglycan L,D-transpeptidase activity"/>
    <property type="evidence" value="ECO:0007669"/>
    <property type="project" value="TreeGrafter"/>
</dbReference>
<dbReference type="InterPro" id="IPR005490">
    <property type="entry name" value="LD_TPept_cat_dom"/>
</dbReference>
<evidence type="ECO:0000256" key="7">
    <source>
        <dbReference type="PROSITE-ProRule" id="PRU01373"/>
    </source>
</evidence>
<dbReference type="UniPathway" id="UPA00219"/>
<reference evidence="10" key="1">
    <citation type="submission" date="2020-02" db="EMBL/GenBank/DDBJ databases">
        <authorList>
            <person name="Meier V. D."/>
        </authorList>
    </citation>
    <scope>NUCLEOTIDE SEQUENCE</scope>
    <source>
        <strain evidence="10">AVDCRST_MAG62</strain>
    </source>
</reference>
<dbReference type="SUPFAM" id="SSF141523">
    <property type="entry name" value="L,D-transpeptidase catalytic domain-like"/>
    <property type="match status" value="1"/>
</dbReference>
<dbReference type="EMBL" id="CADCWB010000163">
    <property type="protein sequence ID" value="CAA9524634.1"/>
    <property type="molecule type" value="Genomic_DNA"/>
</dbReference>
<feature type="active site" description="Proton donor/acceptor" evidence="7">
    <location>
        <position position="162"/>
    </location>
</feature>
<gene>
    <name evidence="10" type="ORF">AVDCRST_MAG62-1343</name>
</gene>
<organism evidence="10">
    <name type="scientific">uncultured Sphingomonas sp</name>
    <dbReference type="NCBI Taxonomy" id="158754"/>
    <lineage>
        <taxon>Bacteria</taxon>
        <taxon>Pseudomonadati</taxon>
        <taxon>Pseudomonadota</taxon>
        <taxon>Alphaproteobacteria</taxon>
        <taxon>Sphingomonadales</taxon>
        <taxon>Sphingomonadaceae</taxon>
        <taxon>Sphingomonas</taxon>
        <taxon>environmental samples</taxon>
    </lineage>
</organism>
<dbReference type="PROSITE" id="PS52029">
    <property type="entry name" value="LD_TPASE"/>
    <property type="match status" value="1"/>
</dbReference>
<evidence type="ECO:0000256" key="5">
    <source>
        <dbReference type="ARBA" id="ARBA00022984"/>
    </source>
</evidence>
<evidence type="ECO:0000259" key="9">
    <source>
        <dbReference type="PROSITE" id="PS52029"/>
    </source>
</evidence>
<keyword evidence="3" id="KW-0808">Transferase</keyword>